<dbReference type="PROSITE" id="PS50181">
    <property type="entry name" value="FBOX"/>
    <property type="match status" value="1"/>
</dbReference>
<reference evidence="8 9" key="1">
    <citation type="submission" date="2019-06" db="EMBL/GenBank/DDBJ databases">
        <title>Nitrosomonas stercoris KYUHI-S whole genome shotgun sequence.</title>
        <authorList>
            <person name="Nakagawa T."/>
            <person name="Tsuchiya Y."/>
            <person name="Takahashi R."/>
        </authorList>
    </citation>
    <scope>NUCLEOTIDE SEQUENCE [LARGE SCALE GENOMIC DNA]</scope>
    <source>
        <strain evidence="8 9">KYUHI-S</strain>
    </source>
</reference>
<comment type="function">
    <text evidence="6">Together with LptD, is involved in the assembly of lipopolysaccharide (LPS) at the surface of the outer membrane. Required for the proper assembly of LptD. Binds LPS and may serve as the LPS recognition site at the outer membrane.</text>
</comment>
<evidence type="ECO:0000259" key="7">
    <source>
        <dbReference type="PROSITE" id="PS50181"/>
    </source>
</evidence>
<accession>A0A4Y1YN59</accession>
<evidence type="ECO:0000256" key="1">
    <source>
        <dbReference type="ARBA" id="ARBA00022729"/>
    </source>
</evidence>
<dbReference type="Proteomes" id="UP000316473">
    <property type="component" value="Chromosome"/>
</dbReference>
<name>A0A4Y1YN59_9PROT</name>
<keyword evidence="2 6" id="KW-0472">Membrane</keyword>
<dbReference type="GO" id="GO:0043165">
    <property type="term" value="P:Gram-negative-bacterium-type cell outer membrane assembly"/>
    <property type="evidence" value="ECO:0007669"/>
    <property type="project" value="UniProtKB-UniRule"/>
</dbReference>
<gene>
    <name evidence="6" type="primary">lptE</name>
    <name evidence="8" type="ORF">Nstercoris_01500</name>
</gene>
<evidence type="ECO:0000256" key="3">
    <source>
        <dbReference type="ARBA" id="ARBA00023139"/>
    </source>
</evidence>
<dbReference type="InterPro" id="IPR001810">
    <property type="entry name" value="F-box_dom"/>
</dbReference>
<dbReference type="GO" id="GO:0009279">
    <property type="term" value="C:cell outer membrane"/>
    <property type="evidence" value="ECO:0007669"/>
    <property type="project" value="UniProtKB-UniRule"/>
</dbReference>
<feature type="domain" description="F-box" evidence="7">
    <location>
        <begin position="116"/>
        <end position="164"/>
    </location>
</feature>
<dbReference type="KEGG" id="nst:Nstercoris_01500"/>
<evidence type="ECO:0000313" key="8">
    <source>
        <dbReference type="EMBL" id="BBL35238.1"/>
    </source>
</evidence>
<dbReference type="AlphaFoldDB" id="A0A4Y1YN59"/>
<dbReference type="InterPro" id="IPR007485">
    <property type="entry name" value="LPS_assembly_LptE"/>
</dbReference>
<dbReference type="PANTHER" id="PTHR38098:SF1">
    <property type="entry name" value="LPS-ASSEMBLY LIPOPROTEIN LPTE"/>
    <property type="match status" value="1"/>
</dbReference>
<protein>
    <recommendedName>
        <fullName evidence="6">LPS-assembly lipoprotein LptE</fullName>
    </recommendedName>
</protein>
<dbReference type="GO" id="GO:0001530">
    <property type="term" value="F:lipopolysaccharide binding"/>
    <property type="evidence" value="ECO:0007669"/>
    <property type="project" value="TreeGrafter"/>
</dbReference>
<dbReference type="GO" id="GO:0015920">
    <property type="term" value="P:lipopolysaccharide transport"/>
    <property type="evidence" value="ECO:0007669"/>
    <property type="project" value="TreeGrafter"/>
</dbReference>
<organism evidence="8 9">
    <name type="scientific">Nitrosomonas stercoris</name>
    <dbReference type="NCBI Taxonomy" id="1444684"/>
    <lineage>
        <taxon>Bacteria</taxon>
        <taxon>Pseudomonadati</taxon>
        <taxon>Pseudomonadota</taxon>
        <taxon>Betaproteobacteria</taxon>
        <taxon>Nitrosomonadales</taxon>
        <taxon>Nitrosomonadaceae</taxon>
        <taxon>Nitrosomonas</taxon>
    </lineage>
</organism>
<evidence type="ECO:0000256" key="6">
    <source>
        <dbReference type="HAMAP-Rule" id="MF_01186"/>
    </source>
</evidence>
<keyword evidence="1" id="KW-0732">Signal</keyword>
<dbReference type="EMBL" id="AP019755">
    <property type="protein sequence ID" value="BBL35238.1"/>
    <property type="molecule type" value="Genomic_DNA"/>
</dbReference>
<dbReference type="Gene3D" id="3.30.160.150">
    <property type="entry name" value="Lipoprotein like domain"/>
    <property type="match status" value="1"/>
</dbReference>
<evidence type="ECO:0000256" key="5">
    <source>
        <dbReference type="ARBA" id="ARBA00023288"/>
    </source>
</evidence>
<dbReference type="GO" id="GO:1990351">
    <property type="term" value="C:transporter complex"/>
    <property type="evidence" value="ECO:0007669"/>
    <property type="project" value="TreeGrafter"/>
</dbReference>
<evidence type="ECO:0000313" key="9">
    <source>
        <dbReference type="Proteomes" id="UP000316473"/>
    </source>
</evidence>
<dbReference type="PANTHER" id="PTHR38098">
    <property type="entry name" value="LPS-ASSEMBLY LIPOPROTEIN LPTE"/>
    <property type="match status" value="1"/>
</dbReference>
<evidence type="ECO:0000256" key="4">
    <source>
        <dbReference type="ARBA" id="ARBA00023237"/>
    </source>
</evidence>
<evidence type="ECO:0000256" key="2">
    <source>
        <dbReference type="ARBA" id="ARBA00023136"/>
    </source>
</evidence>
<keyword evidence="4 6" id="KW-0998">Cell outer membrane</keyword>
<keyword evidence="9" id="KW-1185">Reference proteome</keyword>
<dbReference type="Pfam" id="PF04390">
    <property type="entry name" value="LptE"/>
    <property type="match status" value="1"/>
</dbReference>
<keyword evidence="3" id="KW-0564">Palmitate</keyword>
<sequence length="170" mass="19103">MTPNTMPITLQRLLFVLLLSSLSACGFKLRGQVSELPFERVYISAPAGMTIGSELERVISTHTHAQIVKKAKKAEAIIQILYANREKRILSLSEGGKVREFELIYRVAARLLDTENVELASMPEIVLTRILPYLDAQELAKAAEEEMLYKDMQQDAVQQILRQMAAVSVE</sequence>
<proteinExistence type="inferred from homology"/>
<keyword evidence="5 8" id="KW-0449">Lipoprotein</keyword>
<comment type="similarity">
    <text evidence="6">Belongs to the LptE lipoprotein family.</text>
</comment>
<comment type="subunit">
    <text evidence="6">Component of the lipopolysaccharide transport and assembly complex. Interacts with LptD.</text>
</comment>
<dbReference type="HAMAP" id="MF_01186">
    <property type="entry name" value="LPS_assembly_LptE"/>
    <property type="match status" value="1"/>
</dbReference>